<sequence>MHYLSHIQWIIERQGPLVAYSTRSQERSVGKFSDLITGNFKTHKQAANLIETVAIRNFIKGTFNANDHLQEIRPPPCSTASFHEYTSTSNQLWERFEHHDFQTAAW</sequence>
<name>A0A0B7MXT9_9FUNG</name>
<dbReference type="EMBL" id="LN722672">
    <property type="protein sequence ID" value="CEP09912.1"/>
    <property type="molecule type" value="Genomic_DNA"/>
</dbReference>
<organism evidence="1 2">
    <name type="scientific">Parasitella parasitica</name>
    <dbReference type="NCBI Taxonomy" id="35722"/>
    <lineage>
        <taxon>Eukaryota</taxon>
        <taxon>Fungi</taxon>
        <taxon>Fungi incertae sedis</taxon>
        <taxon>Mucoromycota</taxon>
        <taxon>Mucoromycotina</taxon>
        <taxon>Mucoromycetes</taxon>
        <taxon>Mucorales</taxon>
        <taxon>Mucorineae</taxon>
        <taxon>Mucoraceae</taxon>
        <taxon>Parasitella</taxon>
    </lineage>
</organism>
<protein>
    <submittedName>
        <fullName evidence="1">Uncharacterized protein</fullName>
    </submittedName>
</protein>
<dbReference type="AlphaFoldDB" id="A0A0B7MXT9"/>
<proteinExistence type="predicted"/>
<reference evidence="1 2" key="1">
    <citation type="submission" date="2014-09" db="EMBL/GenBank/DDBJ databases">
        <authorList>
            <person name="Ellenberger Sabrina"/>
        </authorList>
    </citation>
    <scope>NUCLEOTIDE SEQUENCE [LARGE SCALE GENOMIC DNA]</scope>
    <source>
        <strain evidence="1 2">CBS 412.66</strain>
    </source>
</reference>
<feature type="non-terminal residue" evidence="1">
    <location>
        <position position="106"/>
    </location>
</feature>
<keyword evidence="2" id="KW-1185">Reference proteome</keyword>
<dbReference type="Proteomes" id="UP000054107">
    <property type="component" value="Unassembled WGS sequence"/>
</dbReference>
<dbReference type="OrthoDB" id="2289822at2759"/>
<evidence type="ECO:0000313" key="2">
    <source>
        <dbReference type="Proteomes" id="UP000054107"/>
    </source>
</evidence>
<gene>
    <name evidence="1" type="primary">PARPA_03505.1 scaffold 8115</name>
</gene>
<accession>A0A0B7MXT9</accession>
<evidence type="ECO:0000313" key="1">
    <source>
        <dbReference type="EMBL" id="CEP09912.1"/>
    </source>
</evidence>
<dbReference type="STRING" id="35722.A0A0B7MXT9"/>